<dbReference type="Proteomes" id="UP001187192">
    <property type="component" value="Unassembled WGS sequence"/>
</dbReference>
<evidence type="ECO:0000313" key="2">
    <source>
        <dbReference type="Proteomes" id="UP001187192"/>
    </source>
</evidence>
<dbReference type="Gramene" id="FCD_00007342-RA">
    <property type="protein sequence ID" value="FCD_00007342-RA:cds"/>
    <property type="gene ID" value="FCD_00007342"/>
</dbReference>
<organism evidence="1 2">
    <name type="scientific">Ficus carica</name>
    <name type="common">Common fig</name>
    <dbReference type="NCBI Taxonomy" id="3494"/>
    <lineage>
        <taxon>Eukaryota</taxon>
        <taxon>Viridiplantae</taxon>
        <taxon>Streptophyta</taxon>
        <taxon>Embryophyta</taxon>
        <taxon>Tracheophyta</taxon>
        <taxon>Spermatophyta</taxon>
        <taxon>Magnoliopsida</taxon>
        <taxon>eudicotyledons</taxon>
        <taxon>Gunneridae</taxon>
        <taxon>Pentapetalae</taxon>
        <taxon>rosids</taxon>
        <taxon>fabids</taxon>
        <taxon>Rosales</taxon>
        <taxon>Moraceae</taxon>
        <taxon>Ficeae</taxon>
        <taxon>Ficus</taxon>
    </lineage>
</organism>
<proteinExistence type="predicted"/>
<dbReference type="SUPFAM" id="SSF56176">
    <property type="entry name" value="FAD-binding/transporter-associated domain-like"/>
    <property type="match status" value="1"/>
</dbReference>
<dbReference type="InterPro" id="IPR036318">
    <property type="entry name" value="FAD-bd_PCMH-like_sf"/>
</dbReference>
<name>A0AA88EAA4_FICCA</name>
<evidence type="ECO:0000313" key="1">
    <source>
        <dbReference type="EMBL" id="GMN70856.1"/>
    </source>
</evidence>
<keyword evidence="2" id="KW-1185">Reference proteome</keyword>
<protein>
    <submittedName>
        <fullName evidence="1">Uncharacterized protein</fullName>
    </submittedName>
</protein>
<dbReference type="Gene3D" id="3.40.462.20">
    <property type="match status" value="1"/>
</dbReference>
<accession>A0AA88EAA4</accession>
<dbReference type="AlphaFoldDB" id="A0AA88EAA4"/>
<dbReference type="PANTHER" id="PTHR32448">
    <property type="entry name" value="OS08G0158400 PROTEIN"/>
    <property type="match status" value="1"/>
</dbReference>
<dbReference type="GO" id="GO:0050660">
    <property type="term" value="F:flavin adenine dinucleotide binding"/>
    <property type="evidence" value="ECO:0007669"/>
    <property type="project" value="InterPro"/>
</dbReference>
<gene>
    <name evidence="1" type="ORF">TIFTF001_053997</name>
</gene>
<dbReference type="Gene3D" id="3.30.465.10">
    <property type="match status" value="1"/>
</dbReference>
<comment type="caution">
    <text evidence="1">The sequence shown here is derived from an EMBL/GenBank/DDBJ whole genome shotgun (WGS) entry which is preliminary data.</text>
</comment>
<dbReference type="EMBL" id="BTGU01013752">
    <property type="protein sequence ID" value="GMN70856.1"/>
    <property type="molecule type" value="Genomic_DNA"/>
</dbReference>
<dbReference type="InterPro" id="IPR016169">
    <property type="entry name" value="FAD-bd_PCMH_sub2"/>
</dbReference>
<sequence>MGEDLFWAIRGGGPASFGIVVEWKVRLVPLPTTVAVFDVRRNREDDATKKLVHRWQRRADKVDEDLTFYMIFLIAVSSNSDHKDEGKNPAKIVIQANIRGTFHGGVEKLLELMGEEFPELGLQRQECFEMKWAESFHFANLLRNEESLDVLLINFLSFKMKSDFVKKPIPDIVFKTCWRCCTKKT</sequence>
<reference evidence="1" key="1">
    <citation type="submission" date="2023-07" db="EMBL/GenBank/DDBJ databases">
        <title>draft genome sequence of fig (Ficus carica).</title>
        <authorList>
            <person name="Takahashi T."/>
            <person name="Nishimura K."/>
        </authorList>
    </citation>
    <scope>NUCLEOTIDE SEQUENCE</scope>
</reference>